<name>A0A6M4A121_9BURK</name>
<sequence length="83" mass="9098">MAFAFPSFFHAVSSFFQAQEKIPCFHCDEKMKKNNALMAVFNGESHPVCCHGCLAVLQTIERNGLVSQYLLTKVPASESAGSV</sequence>
<dbReference type="EMBL" id="CP051152">
    <property type="protein sequence ID" value="QJQ04844.1"/>
    <property type="molecule type" value="Genomic_DNA"/>
</dbReference>
<evidence type="ECO:0000259" key="1">
    <source>
        <dbReference type="Pfam" id="PF12156"/>
    </source>
</evidence>
<accession>A0A6M4A121</accession>
<feature type="domain" description="Putative metal-binding" evidence="1">
    <location>
        <begin position="24"/>
        <end position="73"/>
    </location>
</feature>
<proteinExistence type="predicted"/>
<protein>
    <recommendedName>
        <fullName evidence="1">Putative metal-binding domain-containing protein</fullName>
    </recommendedName>
</protein>
<evidence type="ECO:0000313" key="3">
    <source>
        <dbReference type="Proteomes" id="UP000274350"/>
    </source>
</evidence>
<dbReference type="AlphaFoldDB" id="A0A6M4A121"/>
<dbReference type="Proteomes" id="UP000274350">
    <property type="component" value="Chromosome"/>
</dbReference>
<evidence type="ECO:0000313" key="2">
    <source>
        <dbReference type="EMBL" id="QJQ04844.1"/>
    </source>
</evidence>
<dbReference type="OrthoDB" id="8778657at2"/>
<gene>
    <name evidence="2" type="ORF">EJG51_002105</name>
</gene>
<reference evidence="2 3" key="1">
    <citation type="journal article" date="2019" name="Int. J. Syst. Evol. Microbiol.">
        <title>Undibacterium piscinae sp. nov., isolated from Korean shiner intestine.</title>
        <authorList>
            <person name="Lee S.Y."/>
            <person name="Kang W."/>
            <person name="Kim P.S."/>
            <person name="Kim H.S."/>
            <person name="Sung H."/>
            <person name="Shin N.R."/>
            <person name="Whon T.W."/>
            <person name="Yun J.H."/>
            <person name="Lee J.Y."/>
            <person name="Lee J.Y."/>
            <person name="Jung M.J."/>
            <person name="Jeong Y.S."/>
            <person name="Tak E.J."/>
            <person name="Han J.E."/>
            <person name="Hyun D.W."/>
            <person name="Kang M.S."/>
            <person name="Lee K.E."/>
            <person name="Lee B.H."/>
            <person name="Bae J.W."/>
        </authorList>
    </citation>
    <scope>NUCLEOTIDE SEQUENCE [LARGE SCALE GENOMIC DNA]</scope>
    <source>
        <strain evidence="2 3">S11R28</strain>
    </source>
</reference>
<organism evidence="2 3">
    <name type="scientific">Undibacterium piscinae</name>
    <dbReference type="NCBI Taxonomy" id="2495591"/>
    <lineage>
        <taxon>Bacteria</taxon>
        <taxon>Pseudomonadati</taxon>
        <taxon>Pseudomonadota</taxon>
        <taxon>Betaproteobacteria</taxon>
        <taxon>Burkholderiales</taxon>
        <taxon>Oxalobacteraceae</taxon>
        <taxon>Undibacterium</taxon>
    </lineage>
</organism>
<dbReference type="Pfam" id="PF12156">
    <property type="entry name" value="ATPase-cat_bd"/>
    <property type="match status" value="1"/>
</dbReference>
<dbReference type="KEGG" id="upi:EJG51_002105"/>
<keyword evidence="3" id="KW-1185">Reference proteome</keyword>
<dbReference type="InterPro" id="IPR021993">
    <property type="entry name" value="ATPase-cat-bd"/>
</dbReference>